<proteinExistence type="predicted"/>
<comment type="caution">
    <text evidence="1">The sequence shown here is derived from an EMBL/GenBank/DDBJ whole genome shotgun (WGS) entry which is preliminary data.</text>
</comment>
<evidence type="ECO:0000313" key="1">
    <source>
        <dbReference type="EMBL" id="KTD16291.1"/>
    </source>
</evidence>
<dbReference type="RefSeq" id="WP_058470156.1">
    <property type="nucleotide sequence ID" value="NZ_CAAAIC010000004.1"/>
</dbReference>
<keyword evidence="2" id="KW-1185">Reference proteome</keyword>
<dbReference type="PATRIC" id="fig|456.5.peg.630"/>
<organism evidence="1 2">
    <name type="scientific">Legionella jordanis</name>
    <dbReference type="NCBI Taxonomy" id="456"/>
    <lineage>
        <taxon>Bacteria</taxon>
        <taxon>Pseudomonadati</taxon>
        <taxon>Pseudomonadota</taxon>
        <taxon>Gammaproteobacteria</taxon>
        <taxon>Legionellales</taxon>
        <taxon>Legionellaceae</taxon>
        <taxon>Legionella</taxon>
    </lineage>
</organism>
<dbReference type="AlphaFoldDB" id="A0A0W0V845"/>
<sequence>MLYRIFISYIRFKLLKLVLDAVRKSKLAKTGNGKGGAFLTYLLELGLTYFLESRSRRRAK</sequence>
<reference evidence="1 2" key="1">
    <citation type="submission" date="2015-11" db="EMBL/GenBank/DDBJ databases">
        <title>Genomic analysis of 38 Legionella species identifies large and diverse effector repertoires.</title>
        <authorList>
            <person name="Burstein D."/>
            <person name="Amaro F."/>
            <person name="Zusman T."/>
            <person name="Lifshitz Z."/>
            <person name="Cohen O."/>
            <person name="Gilbert J.A."/>
            <person name="Pupko T."/>
            <person name="Shuman H.A."/>
            <person name="Segal G."/>
        </authorList>
    </citation>
    <scope>NUCLEOTIDE SEQUENCE [LARGE SCALE GENOMIC DNA]</scope>
    <source>
        <strain evidence="1 2">BL-540</strain>
    </source>
</reference>
<dbReference type="EMBL" id="LNYJ01000011">
    <property type="protein sequence ID" value="KTD16291.1"/>
    <property type="molecule type" value="Genomic_DNA"/>
</dbReference>
<dbReference type="Proteomes" id="UP000055035">
    <property type="component" value="Unassembled WGS sequence"/>
</dbReference>
<accession>A0A0W0V845</accession>
<evidence type="ECO:0000313" key="2">
    <source>
        <dbReference type="Proteomes" id="UP000055035"/>
    </source>
</evidence>
<name>A0A0W0V845_9GAMM</name>
<gene>
    <name evidence="1" type="ORF">Ljor_0597</name>
</gene>
<protein>
    <submittedName>
        <fullName evidence="1">Uncharacterized protein</fullName>
    </submittedName>
</protein>